<evidence type="ECO:0000313" key="10">
    <source>
        <dbReference type="EMBL" id="CAD7222171.1"/>
    </source>
</evidence>
<dbReference type="GO" id="GO:0046514">
    <property type="term" value="P:ceramide catabolic process"/>
    <property type="evidence" value="ECO:0007669"/>
    <property type="project" value="TreeGrafter"/>
</dbReference>
<dbReference type="EMBL" id="OB660033">
    <property type="protein sequence ID" value="CAD7222171.1"/>
    <property type="molecule type" value="Genomic_DNA"/>
</dbReference>
<dbReference type="AlphaFoldDB" id="A0A7R8VZW9"/>
<dbReference type="Pfam" id="PF05875">
    <property type="entry name" value="Ceramidase"/>
    <property type="match status" value="1"/>
</dbReference>
<evidence type="ECO:0000256" key="1">
    <source>
        <dbReference type="ARBA" id="ARBA00004141"/>
    </source>
</evidence>
<sequence length="441" mass="50475">MIPPLARSEAAGPSQHQAIPRARLEGRCPGSSWAGVEFLDCKPNAWVSDPGREYTALSWSWTINPPTQQLWNQGTTVGAGAREAERNGSTGWDGGGRMEGKEYGTGTSWLGWKREWEGKNEERKCAVPFPLFRKEQGHVHRRIFLSMPSSMASITKSGIVAVIASLNPGTSPVDWCEDNYTFTPDVAEFINTISNVLFIVLPPLMMVLFRPYARLVQREINVIWILLLIIGFSSAYFHATLSLMGQLLDEISILWTFMAGVGMWCPLELMPSFCRQSRTRFKWGILLLTIFCTILACLYPAINAFFLMCLGIPGCMFMAMHLKRSYDPRIVRLGYRSTFLWGLGVLCWISDRMFCNVWRTHFKFPYLHGAWHVLIALASYTSIVLFAYFHTQTEMPNKRPQIRYWPTDKWEVICVPYVEILEKEEHLPSHKQMKEQHLKCV</sequence>
<evidence type="ECO:0000256" key="7">
    <source>
        <dbReference type="ARBA" id="ARBA00023136"/>
    </source>
</evidence>
<feature type="binding site" evidence="9">
    <location>
        <position position="368"/>
    </location>
    <ligand>
        <name>Zn(2+)</name>
        <dbReference type="ChEBI" id="CHEBI:29105"/>
        <note>catalytic</note>
    </ligand>
</feature>
<evidence type="ECO:0000256" key="8">
    <source>
        <dbReference type="PIRSR" id="PIRSR608901-1"/>
    </source>
</evidence>
<evidence type="ECO:0000256" key="9">
    <source>
        <dbReference type="PIRSR" id="PIRSR608901-2"/>
    </source>
</evidence>
<dbReference type="PANTHER" id="PTHR46139:SF3">
    <property type="entry name" value="ALKALINE CERAMIDASE"/>
    <property type="match status" value="1"/>
</dbReference>
<dbReference type="InterPro" id="IPR008901">
    <property type="entry name" value="ACER"/>
</dbReference>
<dbReference type="EC" id="3.5.1.23" evidence="3"/>
<accession>A0A7R8VZW9</accession>
<keyword evidence="6" id="KW-1133">Transmembrane helix</keyword>
<keyword evidence="8" id="KW-0106">Calcium</keyword>
<dbReference type="GO" id="GO:0016020">
    <property type="term" value="C:membrane"/>
    <property type="evidence" value="ECO:0007669"/>
    <property type="project" value="UniProtKB-SubCell"/>
</dbReference>
<evidence type="ECO:0000256" key="5">
    <source>
        <dbReference type="ARBA" id="ARBA00022801"/>
    </source>
</evidence>
<comment type="similarity">
    <text evidence="2">Belongs to the alkaline ceramidase family.</text>
</comment>
<feature type="binding site" evidence="8">
    <location>
        <position position="177"/>
    </location>
    <ligand>
        <name>Ca(2+)</name>
        <dbReference type="ChEBI" id="CHEBI:29108"/>
    </ligand>
</feature>
<feature type="binding site" evidence="8">
    <location>
        <position position="175"/>
    </location>
    <ligand>
        <name>Ca(2+)</name>
        <dbReference type="ChEBI" id="CHEBI:29108"/>
    </ligand>
</feature>
<feature type="binding site" evidence="8">
    <location>
        <position position="179"/>
    </location>
    <ligand>
        <name>Ca(2+)</name>
        <dbReference type="ChEBI" id="CHEBI:29108"/>
    </ligand>
</feature>
<evidence type="ECO:0000256" key="2">
    <source>
        <dbReference type="ARBA" id="ARBA00009780"/>
    </source>
</evidence>
<proteinExistence type="inferred from homology"/>
<keyword evidence="5" id="KW-0378">Hydrolase</keyword>
<organism evidence="10">
    <name type="scientific">Cyprideis torosa</name>
    <dbReference type="NCBI Taxonomy" id="163714"/>
    <lineage>
        <taxon>Eukaryota</taxon>
        <taxon>Metazoa</taxon>
        <taxon>Ecdysozoa</taxon>
        <taxon>Arthropoda</taxon>
        <taxon>Crustacea</taxon>
        <taxon>Oligostraca</taxon>
        <taxon>Ostracoda</taxon>
        <taxon>Podocopa</taxon>
        <taxon>Podocopida</taxon>
        <taxon>Cytherocopina</taxon>
        <taxon>Cytheroidea</taxon>
        <taxon>Cytherideidae</taxon>
        <taxon>Cyprideis</taxon>
    </lineage>
</organism>
<keyword evidence="4" id="KW-0812">Transmembrane</keyword>
<feature type="binding site" evidence="9">
    <location>
        <position position="372"/>
    </location>
    <ligand>
        <name>Zn(2+)</name>
        <dbReference type="ChEBI" id="CHEBI:29105"/>
        <note>catalytic</note>
    </ligand>
</feature>
<name>A0A7R8VZW9_9CRUS</name>
<evidence type="ECO:0000256" key="6">
    <source>
        <dbReference type="ARBA" id="ARBA00022989"/>
    </source>
</evidence>
<evidence type="ECO:0000256" key="4">
    <source>
        <dbReference type="ARBA" id="ARBA00022692"/>
    </source>
</evidence>
<gene>
    <name evidence="10" type="ORF">CTOB1V02_LOCUS187</name>
</gene>
<comment type="cofactor">
    <cofactor evidence="9">
        <name>Zn(2+)</name>
        <dbReference type="ChEBI" id="CHEBI:29105"/>
    </cofactor>
</comment>
<feature type="binding site" evidence="8">
    <location>
        <position position="174"/>
    </location>
    <ligand>
        <name>Ca(2+)</name>
        <dbReference type="ChEBI" id="CHEBI:29108"/>
    </ligand>
</feature>
<feature type="binding site" evidence="8">
    <location>
        <position position="188"/>
    </location>
    <ligand>
        <name>Ca(2+)</name>
        <dbReference type="ChEBI" id="CHEBI:29108"/>
    </ligand>
</feature>
<keyword evidence="8" id="KW-0479">Metal-binding</keyword>
<dbReference type="PANTHER" id="PTHR46139">
    <property type="entry name" value="ALKALINE CERAMIDASE"/>
    <property type="match status" value="1"/>
</dbReference>
<reference evidence="10" key="1">
    <citation type="submission" date="2020-11" db="EMBL/GenBank/DDBJ databases">
        <authorList>
            <person name="Tran Van P."/>
        </authorList>
    </citation>
    <scope>NUCLEOTIDE SEQUENCE</scope>
</reference>
<evidence type="ECO:0000256" key="3">
    <source>
        <dbReference type="ARBA" id="ARBA00011891"/>
    </source>
</evidence>
<keyword evidence="9" id="KW-0862">Zinc</keyword>
<dbReference type="OrthoDB" id="187171at2759"/>
<dbReference type="GO" id="GO:0046872">
    <property type="term" value="F:metal ion binding"/>
    <property type="evidence" value="ECO:0007669"/>
    <property type="project" value="UniProtKB-KW"/>
</dbReference>
<dbReference type="GO" id="GO:0017040">
    <property type="term" value="F:N-acylsphingosine amidohydrolase activity"/>
    <property type="evidence" value="ECO:0007669"/>
    <property type="project" value="UniProtKB-EC"/>
</dbReference>
<feature type="binding site" evidence="9">
    <location>
        <position position="238"/>
    </location>
    <ligand>
        <name>Zn(2+)</name>
        <dbReference type="ChEBI" id="CHEBI:29105"/>
        <note>catalytic</note>
    </ligand>
</feature>
<comment type="subcellular location">
    <subcellularLocation>
        <location evidence="1">Membrane</location>
        <topology evidence="1">Multi-pass membrane protein</topology>
    </subcellularLocation>
</comment>
<keyword evidence="7" id="KW-0472">Membrane</keyword>
<protein>
    <recommendedName>
        <fullName evidence="3">ceramidase</fullName>
        <ecNumber evidence="3">3.5.1.23</ecNumber>
    </recommendedName>
</protein>